<dbReference type="EMBL" id="JACEIK010000787">
    <property type="protein sequence ID" value="MCD7462196.1"/>
    <property type="molecule type" value="Genomic_DNA"/>
</dbReference>
<dbReference type="Gene3D" id="3.40.50.2000">
    <property type="entry name" value="Glycogen Phosphorylase B"/>
    <property type="match status" value="2"/>
</dbReference>
<accession>A0ABS8STQ9</accession>
<keyword evidence="3" id="KW-0328">Glycosyltransferase</keyword>
<dbReference type="Pfam" id="PF00201">
    <property type="entry name" value="UDPGT"/>
    <property type="match status" value="1"/>
</dbReference>
<dbReference type="CDD" id="cd03784">
    <property type="entry name" value="GT1_Gtf-like"/>
    <property type="match status" value="1"/>
</dbReference>
<sequence>MKNEKYGAHILALPYPSQGHINPMLQFCKRLVSKGLKTTLAITNFISNSIGPISTTVRIDTVSDGFDEGGYTEAESVAAYLERFEKIGSKTLADLIKKYEKSEFPITCIVYDAFMPWALDVAKEHGLIGACFFTQACAVNYIYYYVHQGKLTLPISSTPVKIPGLPELELRDMPSFIYVHGTYPAYFELVLNQFTNVDKADYVFVNSFYELEAEVADTMSKISPLSTIGPTLPSFYMDNRVENDIEYGLNLFQADASTICINWLNSKPEGSVVYAAFGSMSTFDEKQMEEIAWGLKATNSYFLWVVKTSEEAKIPKKFIEETWEKGLVIRWSPQLQVLSNKAIGCFFSHGGWNSTVEALGFGVPMVVMPQWTDQTTNAKFIQDVWSVGVRVKVNDKGIVGREEIEECVRTVIQGEKGKEMKKNALKWKDLAKEAVHKGGTSDRNIEEFVSKFIRQIDDQ</sequence>
<dbReference type="SUPFAM" id="SSF53756">
    <property type="entry name" value="UDP-Glycosyltransferase/glycogen phosphorylase"/>
    <property type="match status" value="1"/>
</dbReference>
<organism evidence="5 6">
    <name type="scientific">Datura stramonium</name>
    <name type="common">Jimsonweed</name>
    <name type="synonym">Common thornapple</name>
    <dbReference type="NCBI Taxonomy" id="4076"/>
    <lineage>
        <taxon>Eukaryota</taxon>
        <taxon>Viridiplantae</taxon>
        <taxon>Streptophyta</taxon>
        <taxon>Embryophyta</taxon>
        <taxon>Tracheophyta</taxon>
        <taxon>Spermatophyta</taxon>
        <taxon>Magnoliopsida</taxon>
        <taxon>eudicotyledons</taxon>
        <taxon>Gunneridae</taxon>
        <taxon>Pentapetalae</taxon>
        <taxon>asterids</taxon>
        <taxon>lamiids</taxon>
        <taxon>Solanales</taxon>
        <taxon>Solanaceae</taxon>
        <taxon>Solanoideae</taxon>
        <taxon>Datureae</taxon>
        <taxon>Datura</taxon>
    </lineage>
</organism>
<keyword evidence="6" id="KW-1185">Reference proteome</keyword>
<evidence type="ECO:0000313" key="5">
    <source>
        <dbReference type="EMBL" id="MCD7462196.1"/>
    </source>
</evidence>
<evidence type="ECO:0000256" key="4">
    <source>
        <dbReference type="RuleBase" id="RU362057"/>
    </source>
</evidence>
<dbReference type="EC" id="2.4.1.-" evidence="4"/>
<gene>
    <name evidence="5" type="ORF">HAX54_047979</name>
</gene>
<evidence type="ECO:0000313" key="6">
    <source>
        <dbReference type="Proteomes" id="UP000823775"/>
    </source>
</evidence>
<evidence type="ECO:0000256" key="1">
    <source>
        <dbReference type="ARBA" id="ARBA00009995"/>
    </source>
</evidence>
<protein>
    <recommendedName>
        <fullName evidence="4">Glycosyltransferase</fullName>
        <ecNumber evidence="4">2.4.1.-</ecNumber>
    </recommendedName>
</protein>
<dbReference type="InterPro" id="IPR035595">
    <property type="entry name" value="UDP_glycos_trans_CS"/>
</dbReference>
<proteinExistence type="inferred from homology"/>
<dbReference type="PROSITE" id="PS00375">
    <property type="entry name" value="UDPGT"/>
    <property type="match status" value="1"/>
</dbReference>
<dbReference type="PANTHER" id="PTHR11926:SF1311">
    <property type="entry name" value="UDP-GLYCOSYLTRANSFERASE 74F2"/>
    <property type="match status" value="1"/>
</dbReference>
<comment type="similarity">
    <text evidence="1 3">Belongs to the UDP-glycosyltransferase family.</text>
</comment>
<evidence type="ECO:0000256" key="3">
    <source>
        <dbReference type="RuleBase" id="RU003718"/>
    </source>
</evidence>
<name>A0ABS8STQ9_DATST</name>
<evidence type="ECO:0000256" key="2">
    <source>
        <dbReference type="ARBA" id="ARBA00022679"/>
    </source>
</evidence>
<dbReference type="PANTHER" id="PTHR11926">
    <property type="entry name" value="GLUCOSYL/GLUCURONOSYL TRANSFERASES"/>
    <property type="match status" value="1"/>
</dbReference>
<comment type="caution">
    <text evidence="5">The sequence shown here is derived from an EMBL/GenBank/DDBJ whole genome shotgun (WGS) entry which is preliminary data.</text>
</comment>
<dbReference type="Proteomes" id="UP000823775">
    <property type="component" value="Unassembled WGS sequence"/>
</dbReference>
<reference evidence="5 6" key="1">
    <citation type="journal article" date="2021" name="BMC Genomics">
        <title>Datura genome reveals duplications of psychoactive alkaloid biosynthetic genes and high mutation rate following tissue culture.</title>
        <authorList>
            <person name="Rajewski A."/>
            <person name="Carter-House D."/>
            <person name="Stajich J."/>
            <person name="Litt A."/>
        </authorList>
    </citation>
    <scope>NUCLEOTIDE SEQUENCE [LARGE SCALE GENOMIC DNA]</scope>
    <source>
        <strain evidence="5">AR-01</strain>
    </source>
</reference>
<keyword evidence="2 3" id="KW-0808">Transferase</keyword>
<dbReference type="InterPro" id="IPR002213">
    <property type="entry name" value="UDP_glucos_trans"/>
</dbReference>